<name>A0ABY9R3F6_9BACT</name>
<dbReference type="Proteomes" id="UP001180616">
    <property type="component" value="Chromosome"/>
</dbReference>
<keyword evidence="1" id="KW-1133">Transmembrane helix</keyword>
<dbReference type="RefSeq" id="WP_309541297.1">
    <property type="nucleotide sequence ID" value="NZ_CP133659.1"/>
</dbReference>
<dbReference type="PIRSF" id="PIRSF020606">
    <property type="entry name" value="UCP020606"/>
    <property type="match status" value="1"/>
</dbReference>
<proteinExistence type="predicted"/>
<feature type="transmembrane region" description="Helical" evidence="1">
    <location>
        <begin position="18"/>
        <end position="36"/>
    </location>
</feature>
<feature type="transmembrane region" description="Helical" evidence="1">
    <location>
        <begin position="42"/>
        <end position="61"/>
    </location>
</feature>
<evidence type="ECO:0000256" key="1">
    <source>
        <dbReference type="SAM" id="Phobius"/>
    </source>
</evidence>
<feature type="transmembrane region" description="Helical" evidence="1">
    <location>
        <begin position="136"/>
        <end position="156"/>
    </location>
</feature>
<evidence type="ECO:0000313" key="3">
    <source>
        <dbReference type="Proteomes" id="UP001180616"/>
    </source>
</evidence>
<sequence length="213" mass="23404">MVTPAAHSAVSPAAPSRLPEVLAAVFVAVFVVLGIAPYDRTVWYMEVTPVIVIFLLLAGTARKFRFSGAAYLLMAVWLFWHTVGGHYTFERVPFGVITDAFGFARNHFDRVGHFSVGFYAYAFAELLTRRRLAGPVVTMLFGLFAIMAVACGWEILEWWVADAEGGEAGLAFLGSQGDVWDAQKDMLADTLGAVFALVLFRLCGRRWGSMDPV</sequence>
<evidence type="ECO:0000313" key="2">
    <source>
        <dbReference type="EMBL" id="WMW65279.1"/>
    </source>
</evidence>
<feature type="transmembrane region" description="Helical" evidence="1">
    <location>
        <begin position="186"/>
        <end position="204"/>
    </location>
</feature>
<reference evidence="2" key="1">
    <citation type="submission" date="2023-09" db="EMBL/GenBank/DDBJ databases">
        <authorList>
            <consortium name="CW5 consortium"/>
            <person name="Lu C.-W."/>
        </authorList>
    </citation>
    <scope>NUCLEOTIDE SEQUENCE</scope>
    <source>
        <strain evidence="2">KPS</strain>
    </source>
</reference>
<organism evidence="2 3">
    <name type="scientific">Nitratidesulfovibrio liaohensis</name>
    <dbReference type="NCBI Taxonomy" id="2604158"/>
    <lineage>
        <taxon>Bacteria</taxon>
        <taxon>Pseudomonadati</taxon>
        <taxon>Thermodesulfobacteriota</taxon>
        <taxon>Desulfovibrionia</taxon>
        <taxon>Desulfovibrionales</taxon>
        <taxon>Desulfovibrionaceae</taxon>
        <taxon>Nitratidesulfovibrio</taxon>
    </lineage>
</organism>
<keyword evidence="3" id="KW-1185">Reference proteome</keyword>
<gene>
    <name evidence="2" type="ORF">KPS_003393</name>
</gene>
<protein>
    <submittedName>
        <fullName evidence="2">DUF2238 domain-containing protein</fullName>
    </submittedName>
</protein>
<keyword evidence="1" id="KW-0812">Transmembrane</keyword>
<feature type="transmembrane region" description="Helical" evidence="1">
    <location>
        <begin position="68"/>
        <end position="87"/>
    </location>
</feature>
<accession>A0ABY9R3F6</accession>
<dbReference type="EMBL" id="CP133659">
    <property type="protein sequence ID" value="WMW65279.1"/>
    <property type="molecule type" value="Genomic_DNA"/>
</dbReference>
<dbReference type="InterPro" id="IPR058534">
    <property type="entry name" value="YjdF"/>
</dbReference>
<dbReference type="Pfam" id="PF09997">
    <property type="entry name" value="DUF2238"/>
    <property type="match status" value="1"/>
</dbReference>
<dbReference type="InterPro" id="IPR014509">
    <property type="entry name" value="YjdF-like"/>
</dbReference>
<feature type="transmembrane region" description="Helical" evidence="1">
    <location>
        <begin position="107"/>
        <end position="124"/>
    </location>
</feature>
<keyword evidence="1" id="KW-0472">Membrane</keyword>